<organism evidence="10 11">
    <name type="scientific">Candidatus Cryosericum odellii</name>
    <dbReference type="NCBI Taxonomy" id="2290917"/>
    <lineage>
        <taxon>Bacteria</taxon>
        <taxon>Pseudomonadati</taxon>
        <taxon>Caldisericota/Cryosericota group</taxon>
        <taxon>Candidatus Cryosericota</taxon>
        <taxon>Candidatus Cryosericia</taxon>
        <taxon>Candidatus Cryosericales</taxon>
        <taxon>Candidatus Cryosericaceae</taxon>
        <taxon>Candidatus Cryosericum</taxon>
    </lineage>
</organism>
<sequence>MLNQNDLNNIRNIGIIAHIDAGKTTTSERILYYTGSTYKLGNVDDGNTTTDFLPQERERGITIQSAVVTAFWKGFKINIIDTPGHVDFTAEVERALRVLDGGVIILSSVEGVQAQSETVWRQADKYHVPRIVYINKYDRVGADFEKTVVAIREKLGARPALVQLPVGKEDTFAGILDVMEAKKYLFTDPTGETYETVELDEHEVAQVAEAREHLIEAVAEVDDEALEEYVATGTMEWSHVKPALRRATIANLVVPVFVGSSFRNKGIQPLLDGIIDYLPSPLDVKPAVGKIPGTDEKVDVMSDVSGPLVALVFKIVSDPYVGILSYVRVYSGIMRSSSYVVNANKGDKQRVSRLLRMHANKREDVEELGAGDLGAIVGSRDVITGTTLCDEEKLVQLETMHFPEPVVSVAVEPKTKADQAKLAASLAKFAIEDPTFRIKTDEETSETIISGMGELHLEIIIDRLLREYGVNASVGEPQVAYREAIGREVVQQGRYIKQTGGHGQYGDVVLRITPGERGTGIVFVNKTVGGSVPKQFVSSVEAGVREAITSGPILGFPLVDVTVALTDGSYHPVDSSEMAFKIAASKALREGCTKASPFLLEPIMKLEIVVPKENIGDVIGSVTARRGTIQQIQDRGHLQVVESSAPLAAMFGYTTILRSLTAGRGSFSMEFSHYQRVSEDVREQVVTKFEGSSSKA</sequence>
<dbReference type="PRINTS" id="PR00315">
    <property type="entry name" value="ELONGATNFCT"/>
</dbReference>
<dbReference type="InterPro" id="IPR009022">
    <property type="entry name" value="EFG_III"/>
</dbReference>
<dbReference type="InterPro" id="IPR020568">
    <property type="entry name" value="Ribosomal_Su5_D2-typ_SF"/>
</dbReference>
<dbReference type="InterPro" id="IPR005225">
    <property type="entry name" value="Small_GTP-bd"/>
</dbReference>
<feature type="binding site" evidence="8">
    <location>
        <begin position="135"/>
        <end position="138"/>
    </location>
    <ligand>
        <name>GTP</name>
        <dbReference type="ChEBI" id="CHEBI:37565"/>
    </ligand>
</feature>
<comment type="subcellular location">
    <subcellularLocation>
        <location evidence="8">Cytoplasm</location>
    </subcellularLocation>
</comment>
<evidence type="ECO:0000256" key="2">
    <source>
        <dbReference type="ARBA" id="ARBA00017872"/>
    </source>
</evidence>
<dbReference type="Gene3D" id="3.30.70.870">
    <property type="entry name" value="Elongation Factor G (Translational Gtpase), domain 3"/>
    <property type="match status" value="1"/>
</dbReference>
<dbReference type="PROSITE" id="PS00301">
    <property type="entry name" value="G_TR_1"/>
    <property type="match status" value="1"/>
</dbReference>
<proteinExistence type="inferred from homology"/>
<dbReference type="Gene3D" id="3.40.50.300">
    <property type="entry name" value="P-loop containing nucleotide triphosphate hydrolases"/>
    <property type="match status" value="1"/>
</dbReference>
<evidence type="ECO:0000259" key="9">
    <source>
        <dbReference type="PROSITE" id="PS51722"/>
    </source>
</evidence>
<dbReference type="Gene3D" id="3.30.230.10">
    <property type="match status" value="1"/>
</dbReference>
<dbReference type="GO" id="GO:0032790">
    <property type="term" value="P:ribosome disassembly"/>
    <property type="evidence" value="ECO:0007669"/>
    <property type="project" value="TreeGrafter"/>
</dbReference>
<evidence type="ECO:0000256" key="1">
    <source>
        <dbReference type="ARBA" id="ARBA00005870"/>
    </source>
</evidence>
<dbReference type="SUPFAM" id="SSF54211">
    <property type="entry name" value="Ribosomal protein S5 domain 2-like"/>
    <property type="match status" value="1"/>
</dbReference>
<dbReference type="PANTHER" id="PTHR43261:SF1">
    <property type="entry name" value="RIBOSOME-RELEASING FACTOR 2, MITOCHONDRIAL"/>
    <property type="match status" value="1"/>
</dbReference>
<dbReference type="Pfam" id="PF14492">
    <property type="entry name" value="EFG_III"/>
    <property type="match status" value="1"/>
</dbReference>
<dbReference type="AlphaFoldDB" id="A0A398DAG1"/>
<dbReference type="PANTHER" id="PTHR43261">
    <property type="entry name" value="TRANSLATION ELONGATION FACTOR G-RELATED"/>
    <property type="match status" value="1"/>
</dbReference>
<keyword evidence="8" id="KW-0963">Cytoplasm</keyword>
<accession>A0A398DAG1</accession>
<dbReference type="SMART" id="SM00889">
    <property type="entry name" value="EFG_IV"/>
    <property type="match status" value="1"/>
</dbReference>
<comment type="function">
    <text evidence="7 8">Catalyzes the GTP-dependent ribosomal translocation step during translation elongation. During this step, the ribosome changes from the pre-translocational (PRE) to the post-translocational (POST) state as the newly formed A-site-bound peptidyl-tRNA and P-site-bound deacylated tRNA move to the P and E sites, respectively. Catalyzes the coordinated movement of the two tRNA molecules, the mRNA and conformational changes in the ribosome.</text>
</comment>
<dbReference type="InterPro" id="IPR000795">
    <property type="entry name" value="T_Tr_GTP-bd_dom"/>
</dbReference>
<keyword evidence="5 8" id="KW-0648">Protein biosynthesis</keyword>
<dbReference type="SMART" id="SM00838">
    <property type="entry name" value="EFG_C"/>
    <property type="match status" value="1"/>
</dbReference>
<dbReference type="NCBIfam" id="NF009381">
    <property type="entry name" value="PRK12740.1-5"/>
    <property type="match status" value="1"/>
</dbReference>
<dbReference type="InterPro" id="IPR014721">
    <property type="entry name" value="Ribsml_uS5_D2-typ_fold_subgr"/>
</dbReference>
<protein>
    <recommendedName>
        <fullName evidence="2 8">Elongation factor G</fullName>
        <shortName evidence="8">EF-G</shortName>
    </recommendedName>
</protein>
<keyword evidence="3 8" id="KW-0547">Nucleotide-binding</keyword>
<dbReference type="HAMAP" id="MF_00054_B">
    <property type="entry name" value="EF_G_EF_2_B"/>
    <property type="match status" value="1"/>
</dbReference>
<dbReference type="FunFam" id="3.30.70.240:FF:000001">
    <property type="entry name" value="Elongation factor G"/>
    <property type="match status" value="1"/>
</dbReference>
<dbReference type="FunFam" id="3.30.70.870:FF:000001">
    <property type="entry name" value="Elongation factor G"/>
    <property type="match status" value="1"/>
</dbReference>
<keyword evidence="11" id="KW-1185">Reference proteome</keyword>
<feature type="binding site" evidence="8">
    <location>
        <begin position="81"/>
        <end position="85"/>
    </location>
    <ligand>
        <name>GTP</name>
        <dbReference type="ChEBI" id="CHEBI:37565"/>
    </ligand>
</feature>
<dbReference type="GO" id="GO:0005737">
    <property type="term" value="C:cytoplasm"/>
    <property type="evidence" value="ECO:0007669"/>
    <property type="project" value="UniProtKB-SubCell"/>
</dbReference>
<dbReference type="EMBL" id="QXIT01000083">
    <property type="protein sequence ID" value="RIE08154.1"/>
    <property type="molecule type" value="Genomic_DNA"/>
</dbReference>
<name>A0A398DAG1_9BACT</name>
<dbReference type="GO" id="GO:0003746">
    <property type="term" value="F:translation elongation factor activity"/>
    <property type="evidence" value="ECO:0007669"/>
    <property type="project" value="UniProtKB-UniRule"/>
</dbReference>
<evidence type="ECO:0000313" key="11">
    <source>
        <dbReference type="Proteomes" id="UP000266260"/>
    </source>
</evidence>
<feature type="binding site" evidence="8">
    <location>
        <begin position="17"/>
        <end position="24"/>
    </location>
    <ligand>
        <name>GTP</name>
        <dbReference type="ChEBI" id="CHEBI:37565"/>
    </ligand>
</feature>
<dbReference type="InterPro" id="IPR035647">
    <property type="entry name" value="EFG_III/V"/>
</dbReference>
<dbReference type="GO" id="GO:0003924">
    <property type="term" value="F:GTPase activity"/>
    <property type="evidence" value="ECO:0007669"/>
    <property type="project" value="InterPro"/>
</dbReference>
<evidence type="ECO:0000256" key="5">
    <source>
        <dbReference type="ARBA" id="ARBA00022917"/>
    </source>
</evidence>
<dbReference type="InterPro" id="IPR009000">
    <property type="entry name" value="Transl_B-barrel_sf"/>
</dbReference>
<dbReference type="Gene3D" id="3.30.70.240">
    <property type="match status" value="1"/>
</dbReference>
<dbReference type="InterPro" id="IPR035649">
    <property type="entry name" value="EFG_V"/>
</dbReference>
<evidence type="ECO:0000313" key="10">
    <source>
        <dbReference type="EMBL" id="RIE08154.1"/>
    </source>
</evidence>
<evidence type="ECO:0000256" key="7">
    <source>
        <dbReference type="ARBA" id="ARBA00024731"/>
    </source>
</evidence>
<dbReference type="FunFam" id="2.40.30.10:FF:000006">
    <property type="entry name" value="Elongation factor G"/>
    <property type="match status" value="1"/>
</dbReference>
<dbReference type="CDD" id="cd03713">
    <property type="entry name" value="EFG_mtEFG_C"/>
    <property type="match status" value="1"/>
</dbReference>
<dbReference type="FunFam" id="3.40.50.300:FF:000029">
    <property type="entry name" value="Elongation factor G"/>
    <property type="match status" value="1"/>
</dbReference>
<dbReference type="SUPFAM" id="SSF54980">
    <property type="entry name" value="EF-G C-terminal domain-like"/>
    <property type="match status" value="2"/>
</dbReference>
<dbReference type="InterPro" id="IPR047872">
    <property type="entry name" value="EFG_IV"/>
</dbReference>
<evidence type="ECO:0000256" key="4">
    <source>
        <dbReference type="ARBA" id="ARBA00022768"/>
    </source>
</evidence>
<dbReference type="Pfam" id="PF00009">
    <property type="entry name" value="GTP_EFTU"/>
    <property type="match status" value="1"/>
</dbReference>
<dbReference type="Proteomes" id="UP000266260">
    <property type="component" value="Unassembled WGS sequence"/>
</dbReference>
<dbReference type="Pfam" id="PF03144">
    <property type="entry name" value="GTP_EFTU_D2"/>
    <property type="match status" value="1"/>
</dbReference>
<dbReference type="InterPro" id="IPR031157">
    <property type="entry name" value="G_TR_CS"/>
</dbReference>
<dbReference type="CDD" id="cd01886">
    <property type="entry name" value="EF-G"/>
    <property type="match status" value="1"/>
</dbReference>
<dbReference type="InterPro" id="IPR027417">
    <property type="entry name" value="P-loop_NTPase"/>
</dbReference>
<comment type="caution">
    <text evidence="10">The sequence shown here is derived from an EMBL/GenBank/DDBJ whole genome shotgun (WGS) entry which is preliminary data.</text>
</comment>
<evidence type="ECO:0000256" key="3">
    <source>
        <dbReference type="ARBA" id="ARBA00022741"/>
    </source>
</evidence>
<dbReference type="InterPro" id="IPR004540">
    <property type="entry name" value="Transl_elong_EFG/EF2"/>
</dbReference>
<comment type="similarity">
    <text evidence="1 8">Belongs to the TRAFAC class translation factor GTPase superfamily. Classic translation factor GTPase family. EF-G/EF-2 subfamily.</text>
</comment>
<dbReference type="Gene3D" id="2.40.30.10">
    <property type="entry name" value="Translation factors"/>
    <property type="match status" value="1"/>
</dbReference>
<gene>
    <name evidence="8 10" type="primary">fusA</name>
    <name evidence="10" type="ORF">SMC6_04640</name>
</gene>
<dbReference type="FunFam" id="3.30.230.10:FF:000003">
    <property type="entry name" value="Elongation factor G"/>
    <property type="match status" value="1"/>
</dbReference>
<dbReference type="NCBIfam" id="TIGR00231">
    <property type="entry name" value="small_GTP"/>
    <property type="match status" value="1"/>
</dbReference>
<dbReference type="InterPro" id="IPR005517">
    <property type="entry name" value="Transl_elong_EFG/EF2_IV"/>
</dbReference>
<dbReference type="RefSeq" id="WP_119175595.1">
    <property type="nucleotide sequence ID" value="NZ_QXIT01000083.1"/>
</dbReference>
<keyword evidence="4 8" id="KW-0251">Elongation factor</keyword>
<dbReference type="NCBIfam" id="TIGR00484">
    <property type="entry name" value="EF-G"/>
    <property type="match status" value="1"/>
</dbReference>
<keyword evidence="6 8" id="KW-0342">GTP-binding</keyword>
<dbReference type="Pfam" id="PF03764">
    <property type="entry name" value="EFG_IV"/>
    <property type="match status" value="1"/>
</dbReference>
<reference evidence="10 11" key="1">
    <citation type="submission" date="2018-09" db="EMBL/GenBank/DDBJ databases">
        <title>Discovery and Ecogenomic Context for Candidatus Cryosericales, a Global Caldiserica Order Active in Thawing Permafrost.</title>
        <authorList>
            <person name="Martinez M.A."/>
            <person name="Woodcroft B.J."/>
            <person name="Ignacio Espinoza J.C."/>
            <person name="Zayed A."/>
            <person name="Singleton C.M."/>
            <person name="Boyd J."/>
            <person name="Li Y.-F."/>
            <person name="Purvine S."/>
            <person name="Maughan H."/>
            <person name="Hodgkins S.B."/>
            <person name="Anderson D."/>
            <person name="Sederholm M."/>
            <person name="Temperton B."/>
            <person name="Saleska S.R."/>
            <person name="Tyson G.W."/>
            <person name="Rich V.I."/>
        </authorList>
    </citation>
    <scope>NUCLEOTIDE SEQUENCE [LARGE SCALE GENOMIC DNA]</scope>
    <source>
        <strain evidence="10 11">SMC6</strain>
    </source>
</reference>
<dbReference type="NCBIfam" id="NF009379">
    <property type="entry name" value="PRK12740.1-3"/>
    <property type="match status" value="1"/>
</dbReference>
<evidence type="ECO:0000256" key="8">
    <source>
        <dbReference type="HAMAP-Rule" id="MF_00054"/>
    </source>
</evidence>
<dbReference type="InterPro" id="IPR004161">
    <property type="entry name" value="EFTu-like_2"/>
</dbReference>
<dbReference type="PROSITE" id="PS51722">
    <property type="entry name" value="G_TR_2"/>
    <property type="match status" value="1"/>
</dbReference>
<dbReference type="InterPro" id="IPR000640">
    <property type="entry name" value="EFG_V-like"/>
</dbReference>
<dbReference type="SUPFAM" id="SSF50447">
    <property type="entry name" value="Translation proteins"/>
    <property type="match status" value="1"/>
</dbReference>
<dbReference type="SUPFAM" id="SSF52540">
    <property type="entry name" value="P-loop containing nucleoside triphosphate hydrolases"/>
    <property type="match status" value="1"/>
</dbReference>
<dbReference type="CDD" id="cd01434">
    <property type="entry name" value="EFG_mtEFG1_IV"/>
    <property type="match status" value="1"/>
</dbReference>
<dbReference type="InterPro" id="IPR041095">
    <property type="entry name" value="EFG_II"/>
</dbReference>
<feature type="domain" description="Tr-type G" evidence="9">
    <location>
        <begin position="8"/>
        <end position="282"/>
    </location>
</feature>
<dbReference type="CDD" id="cd04088">
    <property type="entry name" value="EFG_mtEFG_II"/>
    <property type="match status" value="1"/>
</dbReference>
<dbReference type="CDD" id="cd16262">
    <property type="entry name" value="EFG_III"/>
    <property type="match status" value="1"/>
</dbReference>
<dbReference type="Pfam" id="PF00679">
    <property type="entry name" value="EFG_C"/>
    <property type="match status" value="1"/>
</dbReference>
<evidence type="ECO:0000256" key="6">
    <source>
        <dbReference type="ARBA" id="ARBA00023134"/>
    </source>
</evidence>
<dbReference type="GO" id="GO:0005525">
    <property type="term" value="F:GTP binding"/>
    <property type="evidence" value="ECO:0007669"/>
    <property type="project" value="UniProtKB-UniRule"/>
</dbReference>